<dbReference type="Proteomes" id="UP000077069">
    <property type="component" value="Unassembled WGS sequence"/>
</dbReference>
<accession>A0A177CEF2</accession>
<evidence type="ECO:0000313" key="2">
    <source>
        <dbReference type="EMBL" id="OAG06005.1"/>
    </source>
</evidence>
<evidence type="ECO:0000313" key="3">
    <source>
        <dbReference type="Proteomes" id="UP000077069"/>
    </source>
</evidence>
<dbReference type="OrthoDB" id="3801163at2759"/>
<dbReference type="AlphaFoldDB" id="A0A177CEF2"/>
<gene>
    <name evidence="2" type="ORF">CC84DRAFT_1244884</name>
</gene>
<evidence type="ECO:0000256" key="1">
    <source>
        <dbReference type="SAM" id="MobiDB-lite"/>
    </source>
</evidence>
<proteinExistence type="predicted"/>
<protein>
    <submittedName>
        <fullName evidence="2">Uncharacterized protein</fullName>
    </submittedName>
</protein>
<feature type="region of interest" description="Disordered" evidence="1">
    <location>
        <begin position="1"/>
        <end position="48"/>
    </location>
</feature>
<name>A0A177CEF2_9PLEO</name>
<organism evidence="2 3">
    <name type="scientific">Paraphaeosphaeria sporulosa</name>
    <dbReference type="NCBI Taxonomy" id="1460663"/>
    <lineage>
        <taxon>Eukaryota</taxon>
        <taxon>Fungi</taxon>
        <taxon>Dikarya</taxon>
        <taxon>Ascomycota</taxon>
        <taxon>Pezizomycotina</taxon>
        <taxon>Dothideomycetes</taxon>
        <taxon>Pleosporomycetidae</taxon>
        <taxon>Pleosporales</taxon>
        <taxon>Massarineae</taxon>
        <taxon>Didymosphaeriaceae</taxon>
        <taxon>Paraphaeosphaeria</taxon>
    </lineage>
</organism>
<sequence length="585" mass="64400">MASRRSSRGPSPPPSTRPALLTMSSDPVSPEFPDQTASAGGMGSQEMGNNRAVTHAGAFTNRNLLIDRRHFQEGELSAHLPASTEYAEPASCLQAYNKVVSPASVIAPSQDRFASPIFGVTMTGLGARMQLYYNNAGLFPTYGLTVRHGPWGSTAPEREDNLPGNEIVPSNHRVHFSTTAAPTCAQDLYNEIPFDVGLPSQRGLSGGRATAPTNLIPQYGVPESDIFDFDREFGVNNVFADANRVLHQELPSDPALPATGFFHTGPTYLPTEEQLSGERDLTPSAPLGGQEQLQHEFQVALVRKLTLPSMEALNRAADECKQKNFYNFGIGRKTSTFHRPPFTSADADYDYATPPSTSSPMPPRKKVKLQQAFASANLPPAQAPVFPQPAQASVIVQPAQAAVVSQPVNGDLKSKWSPVGEYLFEKPASDLIRDARKPNPDDYSQGALVYRVATSTTGRQTNFTFRHHYNVIINCLRDELVAELNRKLRVDLSVQNLHLIRDLPTLFPGQRIGVALRRRIEFAQKAFQRRIDWMGCPEHYDLMASLNFSKPNLDLVELDRLVKATGVWVFENWQADHPGQQRGSS</sequence>
<dbReference type="RefSeq" id="XP_018036370.1">
    <property type="nucleotide sequence ID" value="XM_018184169.1"/>
</dbReference>
<dbReference type="GeneID" id="28767655"/>
<keyword evidence="3" id="KW-1185">Reference proteome</keyword>
<dbReference type="InParanoid" id="A0A177CEF2"/>
<reference evidence="2 3" key="1">
    <citation type="submission" date="2016-05" db="EMBL/GenBank/DDBJ databases">
        <title>Comparative analysis of secretome profiles of manganese(II)-oxidizing ascomycete fungi.</title>
        <authorList>
            <consortium name="DOE Joint Genome Institute"/>
            <person name="Zeiner C.A."/>
            <person name="Purvine S.O."/>
            <person name="Zink E.M."/>
            <person name="Wu S."/>
            <person name="Pasa-Tolic L."/>
            <person name="Chaput D.L."/>
            <person name="Haridas S."/>
            <person name="Grigoriev I.V."/>
            <person name="Santelli C.M."/>
            <person name="Hansel C.M."/>
        </authorList>
    </citation>
    <scope>NUCLEOTIDE SEQUENCE [LARGE SCALE GENOMIC DNA]</scope>
    <source>
        <strain evidence="2 3">AP3s5-JAC2a</strain>
    </source>
</reference>
<dbReference type="EMBL" id="KV441552">
    <property type="protein sequence ID" value="OAG06005.1"/>
    <property type="molecule type" value="Genomic_DNA"/>
</dbReference>